<evidence type="ECO:0000256" key="5">
    <source>
        <dbReference type="ARBA" id="ARBA00023136"/>
    </source>
</evidence>
<comment type="subcellular location">
    <subcellularLocation>
        <location evidence="1">Cell membrane</location>
        <topology evidence="1">Multi-pass membrane protein</topology>
    </subcellularLocation>
</comment>
<keyword evidence="5 6" id="KW-0472">Membrane</keyword>
<accession>A0A1G2MSE5</accession>
<keyword evidence="3 6" id="KW-0812">Transmembrane</keyword>
<evidence type="ECO:0000256" key="4">
    <source>
        <dbReference type="ARBA" id="ARBA00022989"/>
    </source>
</evidence>
<evidence type="ECO:0000256" key="1">
    <source>
        <dbReference type="ARBA" id="ARBA00004651"/>
    </source>
</evidence>
<dbReference type="PANTHER" id="PTHR38601:SF1">
    <property type="entry name" value="HYDROGENASE-4 COMPONENT E"/>
    <property type="match status" value="1"/>
</dbReference>
<proteinExistence type="predicted"/>
<gene>
    <name evidence="7" type="ORF">A3C06_01360</name>
</gene>
<reference evidence="7 8" key="1">
    <citation type="journal article" date="2016" name="Nat. Commun.">
        <title>Thousands of microbial genomes shed light on interconnected biogeochemical processes in an aquifer system.</title>
        <authorList>
            <person name="Anantharaman K."/>
            <person name="Brown C.T."/>
            <person name="Hug L.A."/>
            <person name="Sharon I."/>
            <person name="Castelle C.J."/>
            <person name="Probst A.J."/>
            <person name="Thomas B.C."/>
            <person name="Singh A."/>
            <person name="Wilkins M.J."/>
            <person name="Karaoz U."/>
            <person name="Brodie E.L."/>
            <person name="Williams K.H."/>
            <person name="Hubbard S.S."/>
            <person name="Banfield J.F."/>
        </authorList>
    </citation>
    <scope>NUCLEOTIDE SEQUENCE [LARGE SCALE GENOMIC DNA]</scope>
</reference>
<feature type="transmembrane region" description="Helical" evidence="6">
    <location>
        <begin position="126"/>
        <end position="142"/>
    </location>
</feature>
<feature type="transmembrane region" description="Helical" evidence="6">
    <location>
        <begin position="176"/>
        <end position="199"/>
    </location>
</feature>
<keyword evidence="4 6" id="KW-1133">Transmembrane helix</keyword>
<evidence type="ECO:0000256" key="6">
    <source>
        <dbReference type="SAM" id="Phobius"/>
    </source>
</evidence>
<dbReference type="Proteomes" id="UP000177565">
    <property type="component" value="Unassembled WGS sequence"/>
</dbReference>
<keyword evidence="2" id="KW-1003">Cell membrane</keyword>
<dbReference type="EMBL" id="MHRQ01000016">
    <property type="protein sequence ID" value="OHA26773.1"/>
    <property type="molecule type" value="Genomic_DNA"/>
</dbReference>
<sequence>MDIFFNQLLPATFFLTTIYFHLARKNFGIAIGYGIQSLAIALILLGSFFDTRSLTLLFIIILLVTFKVIIAPKFFIGLVKKHEVKFSSSAYLNLPLSLIVISVLIAVVHSRVFLPLASLVPAHSELVLLAIAGMLVSLFLVINRKGALSQIVGVLSLENSIVTFAIFSGLEQSTALQVGIMFDIAVWFVIATVFVSMIYKHFGTLDITEMKQLRD</sequence>
<name>A0A1G2MSE5_9BACT</name>
<comment type="caution">
    <text evidence="7">The sequence shown here is derived from an EMBL/GenBank/DDBJ whole genome shotgun (WGS) entry which is preliminary data.</text>
</comment>
<protein>
    <recommendedName>
        <fullName evidence="9">Hydrogenase</fullName>
    </recommendedName>
</protein>
<organism evidence="7 8">
    <name type="scientific">Candidatus Taylorbacteria bacterium RIFCSPHIGHO2_02_FULL_46_13</name>
    <dbReference type="NCBI Taxonomy" id="1802312"/>
    <lineage>
        <taxon>Bacteria</taxon>
        <taxon>Candidatus Tayloriibacteriota</taxon>
    </lineage>
</organism>
<evidence type="ECO:0008006" key="9">
    <source>
        <dbReference type="Google" id="ProtNLM"/>
    </source>
</evidence>
<feature type="transmembrane region" description="Helical" evidence="6">
    <location>
        <begin position="151"/>
        <end position="170"/>
    </location>
</feature>
<evidence type="ECO:0000256" key="2">
    <source>
        <dbReference type="ARBA" id="ARBA00022475"/>
    </source>
</evidence>
<dbReference type="InterPro" id="IPR038730">
    <property type="entry name" value="HyfE-like"/>
</dbReference>
<feature type="transmembrane region" description="Helical" evidence="6">
    <location>
        <begin position="55"/>
        <end position="79"/>
    </location>
</feature>
<feature type="transmembrane region" description="Helical" evidence="6">
    <location>
        <begin position="30"/>
        <end position="49"/>
    </location>
</feature>
<dbReference type="AlphaFoldDB" id="A0A1G2MSE5"/>
<evidence type="ECO:0000256" key="3">
    <source>
        <dbReference type="ARBA" id="ARBA00022692"/>
    </source>
</evidence>
<feature type="transmembrane region" description="Helical" evidence="6">
    <location>
        <begin position="6"/>
        <end position="23"/>
    </location>
</feature>
<evidence type="ECO:0000313" key="7">
    <source>
        <dbReference type="EMBL" id="OHA26773.1"/>
    </source>
</evidence>
<feature type="transmembrane region" description="Helical" evidence="6">
    <location>
        <begin position="91"/>
        <end position="114"/>
    </location>
</feature>
<evidence type="ECO:0000313" key="8">
    <source>
        <dbReference type="Proteomes" id="UP000177565"/>
    </source>
</evidence>
<dbReference type="PANTHER" id="PTHR38601">
    <property type="entry name" value="HYDROGENASE-4 COMPONENT E"/>
    <property type="match status" value="1"/>
</dbReference>
<dbReference type="GO" id="GO:0005886">
    <property type="term" value="C:plasma membrane"/>
    <property type="evidence" value="ECO:0007669"/>
    <property type="project" value="UniProtKB-SubCell"/>
</dbReference>
<dbReference type="STRING" id="1802312.A3C06_01360"/>